<dbReference type="RefSeq" id="WP_161433187.1">
    <property type="nucleotide sequence ID" value="NZ_WXYO01000001.1"/>
</dbReference>
<keyword evidence="2" id="KW-1185">Reference proteome</keyword>
<gene>
    <name evidence="1" type="ORF">GTQ38_00035</name>
</gene>
<dbReference type="Proteomes" id="UP000475249">
    <property type="component" value="Unassembled WGS sequence"/>
</dbReference>
<reference evidence="1 2" key="1">
    <citation type="submission" date="2020-01" db="EMBL/GenBank/DDBJ databases">
        <title>Bacteria diversity of Porities sp.</title>
        <authorList>
            <person name="Wang G."/>
        </authorList>
    </citation>
    <scope>NUCLEOTIDE SEQUENCE [LARGE SCALE GENOMIC DNA]</scope>
    <source>
        <strain evidence="1 2">R33</strain>
    </source>
</reference>
<protein>
    <submittedName>
        <fullName evidence="1">Uncharacterized protein</fullName>
    </submittedName>
</protein>
<name>A0A6L9E6Q3_9FLAO</name>
<sequence length="131" mass="15277">MYFPIAMGYIDPDGNILESSPGIVVNMDLDPGISPSLGYRVKFPDGLVKDKNYIVVVTAETHEEEGDFMPTTIGIRHQSSSGFEVNIWAGFRESRTDRIDAAKSHWHFVVYDVRKYWKKKYWRKKFWKKLK</sequence>
<accession>A0A6L9E6Q3</accession>
<dbReference type="AlphaFoldDB" id="A0A6L9E6Q3"/>
<evidence type="ECO:0000313" key="2">
    <source>
        <dbReference type="Proteomes" id="UP000475249"/>
    </source>
</evidence>
<evidence type="ECO:0000313" key="1">
    <source>
        <dbReference type="EMBL" id="NAS10370.1"/>
    </source>
</evidence>
<proteinExistence type="predicted"/>
<dbReference type="EMBL" id="WXYO01000001">
    <property type="protein sequence ID" value="NAS10370.1"/>
    <property type="molecule type" value="Genomic_DNA"/>
</dbReference>
<organism evidence="1 2">
    <name type="scientific">Poritiphilus flavus</name>
    <dbReference type="NCBI Taxonomy" id="2697053"/>
    <lineage>
        <taxon>Bacteria</taxon>
        <taxon>Pseudomonadati</taxon>
        <taxon>Bacteroidota</taxon>
        <taxon>Flavobacteriia</taxon>
        <taxon>Flavobacteriales</taxon>
        <taxon>Flavobacteriaceae</taxon>
        <taxon>Poritiphilus</taxon>
    </lineage>
</organism>
<comment type="caution">
    <text evidence="1">The sequence shown here is derived from an EMBL/GenBank/DDBJ whole genome shotgun (WGS) entry which is preliminary data.</text>
</comment>